<keyword evidence="2" id="KW-0732">Signal</keyword>
<keyword evidence="3" id="KW-0614">Plasmid</keyword>
<dbReference type="Gene3D" id="1.20.58.430">
    <property type="entry name" value="Type IV secretion system, VirB5-domain"/>
    <property type="match status" value="1"/>
</dbReference>
<dbReference type="InterPro" id="IPR023220">
    <property type="entry name" value="T4SS_VirB5-domain"/>
</dbReference>
<dbReference type="InterPro" id="IPR014158">
    <property type="entry name" value="T4SS_VirB5"/>
</dbReference>
<proteinExistence type="predicted"/>
<dbReference type="Proteomes" id="UP001302072">
    <property type="component" value="Plasmid pST01"/>
</dbReference>
<evidence type="ECO:0000313" key="4">
    <source>
        <dbReference type="Proteomes" id="UP001302072"/>
    </source>
</evidence>
<geneLocation type="plasmid" evidence="3 4">
    <name>pST01</name>
</geneLocation>
<evidence type="ECO:0000313" key="3">
    <source>
        <dbReference type="EMBL" id="WNH54853.1"/>
    </source>
</evidence>
<feature type="coiled-coil region" evidence="1">
    <location>
        <begin position="39"/>
        <end position="66"/>
    </location>
</feature>
<accession>A0ABY9YV32</accession>
<evidence type="ECO:0000256" key="2">
    <source>
        <dbReference type="SAM" id="SignalP"/>
    </source>
</evidence>
<dbReference type="EMBL" id="CP115542">
    <property type="protein sequence ID" value="WNH54853.1"/>
    <property type="molecule type" value="Genomic_DNA"/>
</dbReference>
<feature type="signal peptide" evidence="2">
    <location>
        <begin position="1"/>
        <end position="22"/>
    </location>
</feature>
<dbReference type="SUPFAM" id="SSF101082">
    <property type="entry name" value="Typo IV secretion system protein TraC"/>
    <property type="match status" value="1"/>
</dbReference>
<dbReference type="Pfam" id="PF07996">
    <property type="entry name" value="T4SS"/>
    <property type="match status" value="1"/>
</dbReference>
<evidence type="ECO:0000256" key="1">
    <source>
        <dbReference type="SAM" id="Coils"/>
    </source>
</evidence>
<gene>
    <name evidence="3" type="ORF">PDM29_20785</name>
</gene>
<name>A0ABY9YV32_9GAMM</name>
<evidence type="ECO:0008006" key="5">
    <source>
        <dbReference type="Google" id="ProtNLM"/>
    </source>
</evidence>
<organism evidence="3 4">
    <name type="scientific">Stenotrophomonas oahuensis</name>
    <dbReference type="NCBI Taxonomy" id="3003271"/>
    <lineage>
        <taxon>Bacteria</taxon>
        <taxon>Pseudomonadati</taxon>
        <taxon>Pseudomonadota</taxon>
        <taxon>Gammaproteobacteria</taxon>
        <taxon>Lysobacterales</taxon>
        <taxon>Lysobacteraceae</taxon>
        <taxon>Stenotrophomonas</taxon>
    </lineage>
</organism>
<reference evidence="3 4" key="1">
    <citation type="submission" date="2022-12" db="EMBL/GenBank/DDBJ databases">
        <title>Two new species, Stenotrophomonas aracearum and Stenotrophomonas oahuensis, isolated from Anthurium (Araceae family) in Hawaii.</title>
        <authorList>
            <person name="Chunag S.C."/>
            <person name="Dobhal S."/>
            <person name="Alvarez A."/>
            <person name="Arif M."/>
        </authorList>
    </citation>
    <scope>NUCLEOTIDE SEQUENCE [LARGE SCALE GENOMIC DNA]</scope>
    <source>
        <strain evidence="3 4">A5586</strain>
        <plasmid evidence="3 4">pST01</plasmid>
    </source>
</reference>
<protein>
    <recommendedName>
        <fullName evidence="5">Type IV secretion system protein VirB5</fullName>
    </recommendedName>
</protein>
<feature type="chain" id="PRO_5047156315" description="Type IV secretion system protein VirB5" evidence="2">
    <location>
        <begin position="23"/>
        <end position="224"/>
    </location>
</feature>
<dbReference type="RefSeq" id="WP_311193931.1">
    <property type="nucleotide sequence ID" value="NZ_CP115542.1"/>
</dbReference>
<keyword evidence="4" id="KW-1185">Reference proteome</keyword>
<sequence length="224" mass="25284">MRHIRSLSLAALLLLVPHYAFAQLVTLDPTNLVQNIMKVKQGVDEIKKLESQIKNTQAQLENMSGSRGMGRLVTDQTRAVIPRNWRESLDSLGAEGKQIRGAVDSIRRDLGSIGNVNLQSAPGKISNRMEQSARYDLEAWGRAQQLYNTSNQRFAKLDNLGAALDGATDLKDVMDLMARLQIETNMLLNEQLRMQAEMMATDRERTLQQDQRMMNDHARAMNSF</sequence>
<dbReference type="CDD" id="cd14262">
    <property type="entry name" value="VirB5_like"/>
    <property type="match status" value="1"/>
</dbReference>
<keyword evidence="1" id="KW-0175">Coiled coil</keyword>